<dbReference type="Proteomes" id="UP000306236">
    <property type="component" value="Unassembled WGS sequence"/>
</dbReference>
<sequence length="126" mass="13981">MAVLWAVLHPSIINAAQSSTHRVLVCTPNGMEWIETSQPSLESFLALQERKTPQQRTSDAVFPWMAPCPFSHAGHVLPLHDGMLRVADPLAHAYVLYLTRWTYTTPIAATGKHLRIPPPRAPPAQV</sequence>
<reference evidence="1 2" key="1">
    <citation type="submission" date="2019-04" db="EMBL/GenBank/DDBJ databases">
        <title>Lampropedia sp YIM MLB12 draf genome.</title>
        <authorList>
            <person name="Wang Y.-X."/>
        </authorList>
    </citation>
    <scope>NUCLEOTIDE SEQUENCE [LARGE SCALE GENOMIC DNA]</scope>
    <source>
        <strain evidence="1 2">YIM MLB12</strain>
    </source>
</reference>
<keyword evidence="2" id="KW-1185">Reference proteome</keyword>
<accession>A0A4S5BQM2</accession>
<evidence type="ECO:0000313" key="2">
    <source>
        <dbReference type="Proteomes" id="UP000306236"/>
    </source>
</evidence>
<dbReference type="AlphaFoldDB" id="A0A4S5BQM2"/>
<dbReference type="EMBL" id="SSWX01000010">
    <property type="protein sequence ID" value="THJ33473.1"/>
    <property type="molecule type" value="Genomic_DNA"/>
</dbReference>
<comment type="caution">
    <text evidence="1">The sequence shown here is derived from an EMBL/GenBank/DDBJ whole genome shotgun (WGS) entry which is preliminary data.</text>
</comment>
<name>A0A4S5BQM2_9BURK</name>
<evidence type="ECO:0000313" key="1">
    <source>
        <dbReference type="EMBL" id="THJ33473.1"/>
    </source>
</evidence>
<organism evidence="1 2">
    <name type="scientific">Lampropedia aestuarii</name>
    <dbReference type="NCBI Taxonomy" id="2562762"/>
    <lineage>
        <taxon>Bacteria</taxon>
        <taxon>Pseudomonadati</taxon>
        <taxon>Pseudomonadota</taxon>
        <taxon>Betaproteobacteria</taxon>
        <taxon>Burkholderiales</taxon>
        <taxon>Comamonadaceae</taxon>
        <taxon>Lampropedia</taxon>
    </lineage>
</organism>
<proteinExistence type="predicted"/>
<gene>
    <name evidence="1" type="ORF">E8K88_09320</name>
</gene>
<protein>
    <submittedName>
        <fullName evidence="1">Uncharacterized protein</fullName>
    </submittedName>
</protein>